<accession>A0A327NSZ9</accession>
<gene>
    <name evidence="1" type="ORF">HMF3257_33655</name>
</gene>
<proteinExistence type="predicted"/>
<evidence type="ECO:0000313" key="1">
    <source>
        <dbReference type="EMBL" id="RAI77845.1"/>
    </source>
</evidence>
<dbReference type="RefSeq" id="WP_111348921.1">
    <property type="nucleotide sequence ID" value="NZ_QLII01000001.1"/>
</dbReference>
<evidence type="ECO:0008006" key="3">
    <source>
        <dbReference type="Google" id="ProtNLM"/>
    </source>
</evidence>
<dbReference type="Proteomes" id="UP000249016">
    <property type="component" value="Unassembled WGS sequence"/>
</dbReference>
<dbReference type="OrthoDB" id="963470at2"/>
<sequence>MRALKHFDGALATQAVNRETNCLSLYDRFGALAYGIILQIIPEPEIAQTVLVDLFSSLPIEFYAEGSDPVSSELIRLARKKALAAKPERYNRSLSSQEPTTNDDLGKLVFDLSFYQGFSVEDIADKLQLTKTNVLSMIYAYFKQQRS</sequence>
<comment type="caution">
    <text evidence="1">The sequence shown here is derived from an EMBL/GenBank/DDBJ whole genome shotgun (WGS) entry which is preliminary data.</text>
</comment>
<evidence type="ECO:0000313" key="2">
    <source>
        <dbReference type="Proteomes" id="UP000249016"/>
    </source>
</evidence>
<dbReference type="EMBL" id="QLII01000001">
    <property type="protein sequence ID" value="RAI77845.1"/>
    <property type="molecule type" value="Genomic_DNA"/>
</dbReference>
<name>A0A327NSZ9_9BACT</name>
<reference evidence="1 2" key="1">
    <citation type="submission" date="2018-06" db="EMBL/GenBank/DDBJ databases">
        <title>Spirosoma sp. HMF3257 Genome sequencing and assembly.</title>
        <authorList>
            <person name="Kang H."/>
            <person name="Cha I."/>
            <person name="Kim H."/>
            <person name="Kang J."/>
            <person name="Joh K."/>
        </authorList>
    </citation>
    <scope>NUCLEOTIDE SEQUENCE [LARGE SCALE GENOMIC DNA]</scope>
    <source>
        <strain evidence="1 2">HMF3257</strain>
    </source>
</reference>
<dbReference type="AlphaFoldDB" id="A0A327NSZ9"/>
<protein>
    <recommendedName>
        <fullName evidence="3">Sigma-70 family RNA polymerase sigma factor</fullName>
    </recommendedName>
</protein>
<organism evidence="1 2">
    <name type="scientific">Spirosoma telluris</name>
    <dbReference type="NCBI Taxonomy" id="2183553"/>
    <lineage>
        <taxon>Bacteria</taxon>
        <taxon>Pseudomonadati</taxon>
        <taxon>Bacteroidota</taxon>
        <taxon>Cytophagia</taxon>
        <taxon>Cytophagales</taxon>
        <taxon>Cytophagaceae</taxon>
        <taxon>Spirosoma</taxon>
    </lineage>
</organism>
<keyword evidence="2" id="KW-1185">Reference proteome</keyword>